<dbReference type="Proteomes" id="UP000176603">
    <property type="component" value="Unassembled WGS sequence"/>
</dbReference>
<reference evidence="7 8" key="1">
    <citation type="journal article" date="2016" name="Nat. Commun.">
        <title>Thousands of microbial genomes shed light on interconnected biogeochemical processes in an aquifer system.</title>
        <authorList>
            <person name="Anantharaman K."/>
            <person name="Brown C.T."/>
            <person name="Hug L.A."/>
            <person name="Sharon I."/>
            <person name="Castelle C.J."/>
            <person name="Probst A.J."/>
            <person name="Thomas B.C."/>
            <person name="Singh A."/>
            <person name="Wilkins M.J."/>
            <person name="Karaoz U."/>
            <person name="Brodie E.L."/>
            <person name="Williams K.H."/>
            <person name="Hubbard S.S."/>
            <person name="Banfield J.F."/>
        </authorList>
    </citation>
    <scope>NUCLEOTIDE SEQUENCE [LARGE SCALE GENOMIC DNA]</scope>
</reference>
<keyword evidence="5" id="KW-0460">Magnesium</keyword>
<dbReference type="PANTHER" id="PTHR48090">
    <property type="entry name" value="UNDECAPRENYL-PHOSPHATE 4-DEOXY-4-FORMAMIDO-L-ARABINOSE TRANSFERASE-RELATED"/>
    <property type="match status" value="1"/>
</dbReference>
<evidence type="ECO:0000256" key="2">
    <source>
        <dbReference type="ARBA" id="ARBA00006739"/>
    </source>
</evidence>
<evidence type="ECO:0000256" key="1">
    <source>
        <dbReference type="ARBA" id="ARBA00001946"/>
    </source>
</evidence>
<accession>A0A1F7UM23</accession>
<organism evidence="7 8">
    <name type="scientific">Candidatus Uhrbacteria bacterium RIFCSPHIGHO2_12_FULL_60_25</name>
    <dbReference type="NCBI Taxonomy" id="1802399"/>
    <lineage>
        <taxon>Bacteria</taxon>
        <taxon>Candidatus Uhriibacteriota</taxon>
    </lineage>
</organism>
<proteinExistence type="inferred from homology"/>
<comment type="similarity">
    <text evidence="2">Belongs to the glycosyltransferase 2 family.</text>
</comment>
<dbReference type="InterPro" id="IPR050256">
    <property type="entry name" value="Glycosyltransferase_2"/>
</dbReference>
<keyword evidence="4" id="KW-0808">Transferase</keyword>
<dbReference type="InterPro" id="IPR029044">
    <property type="entry name" value="Nucleotide-diphossugar_trans"/>
</dbReference>
<evidence type="ECO:0000256" key="4">
    <source>
        <dbReference type="ARBA" id="ARBA00022679"/>
    </source>
</evidence>
<comment type="cofactor">
    <cofactor evidence="1">
        <name>Mg(2+)</name>
        <dbReference type="ChEBI" id="CHEBI:18420"/>
    </cofactor>
</comment>
<dbReference type="AlphaFoldDB" id="A0A1F7UM23"/>
<evidence type="ECO:0000256" key="5">
    <source>
        <dbReference type="ARBA" id="ARBA00022842"/>
    </source>
</evidence>
<gene>
    <name evidence="7" type="ORF">A3E39_01185</name>
</gene>
<dbReference type="PANTHER" id="PTHR48090:SF10">
    <property type="entry name" value="GLUCOSYL-3-PHOSPHOGLYCERATE SYNTHASE"/>
    <property type="match status" value="1"/>
</dbReference>
<dbReference type="STRING" id="1802399.A3E39_01185"/>
<comment type="caution">
    <text evidence="7">The sequence shown here is derived from an EMBL/GenBank/DDBJ whole genome shotgun (WGS) entry which is preliminary data.</text>
</comment>
<evidence type="ECO:0000313" key="8">
    <source>
        <dbReference type="Proteomes" id="UP000176603"/>
    </source>
</evidence>
<evidence type="ECO:0000256" key="3">
    <source>
        <dbReference type="ARBA" id="ARBA00022676"/>
    </source>
</evidence>
<dbReference type="GO" id="GO:0016757">
    <property type="term" value="F:glycosyltransferase activity"/>
    <property type="evidence" value="ECO:0007669"/>
    <property type="project" value="UniProtKB-KW"/>
</dbReference>
<keyword evidence="3" id="KW-0328">Glycosyltransferase</keyword>
<evidence type="ECO:0000259" key="6">
    <source>
        <dbReference type="Pfam" id="PF00535"/>
    </source>
</evidence>
<protein>
    <recommendedName>
        <fullName evidence="6">Glycosyltransferase 2-like domain-containing protein</fullName>
    </recommendedName>
</protein>
<dbReference type="Pfam" id="PF00535">
    <property type="entry name" value="Glycos_transf_2"/>
    <property type="match status" value="1"/>
</dbReference>
<dbReference type="SUPFAM" id="SSF53448">
    <property type="entry name" value="Nucleotide-diphospho-sugar transferases"/>
    <property type="match status" value="1"/>
</dbReference>
<dbReference type="Gene3D" id="3.90.550.10">
    <property type="entry name" value="Spore Coat Polysaccharide Biosynthesis Protein SpsA, Chain A"/>
    <property type="match status" value="1"/>
</dbReference>
<feature type="domain" description="Glycosyltransferase 2-like" evidence="6">
    <location>
        <begin position="6"/>
        <end position="118"/>
    </location>
</feature>
<dbReference type="InterPro" id="IPR001173">
    <property type="entry name" value="Glyco_trans_2-like"/>
</dbReference>
<dbReference type="EMBL" id="MGEH01000024">
    <property type="protein sequence ID" value="OGL78757.1"/>
    <property type="molecule type" value="Genomic_DNA"/>
</dbReference>
<sequence length="236" mass="26921">MNISLSIIIPALNEERNIEATIQGVRSALTKAEIQDYEMIIVTCVDRDGREDRTRLIAQELAASDARIRVLHSPTYQLLGEKYRNAVLAATKNHVVMVPGDNEIDSISVARVICAIGSADMVVTYTENPEVRSLLRRLISRVFTIILNVMYHRRVRYFNGINVYRIDQLRRALPETPSFAYAAEILLTLLREGASFVEVPMRILPRQGRSTALRWENLVSVSRAMLQFHKKFSKHQ</sequence>
<dbReference type="CDD" id="cd04179">
    <property type="entry name" value="DPM_DPG-synthase_like"/>
    <property type="match status" value="1"/>
</dbReference>
<name>A0A1F7UM23_9BACT</name>
<evidence type="ECO:0000313" key="7">
    <source>
        <dbReference type="EMBL" id="OGL78757.1"/>
    </source>
</evidence>